<name>A0A1L7CIF4_9CORY</name>
<dbReference type="KEGG" id="caqu:CAQU_11405"/>
<keyword evidence="2" id="KW-1185">Reference proteome</keyword>
<proteinExistence type="predicted"/>
<gene>
    <name evidence="1" type="ORF">CAQU_11405</name>
</gene>
<dbReference type="Proteomes" id="UP000185478">
    <property type="component" value="Chromosome"/>
</dbReference>
<dbReference type="AlphaFoldDB" id="A0A1L7CIF4"/>
<organism evidence="1 2">
    <name type="scientific">Corynebacterium aquilae DSM 44791</name>
    <dbReference type="NCBI Taxonomy" id="1431546"/>
    <lineage>
        <taxon>Bacteria</taxon>
        <taxon>Bacillati</taxon>
        <taxon>Actinomycetota</taxon>
        <taxon>Actinomycetes</taxon>
        <taxon>Mycobacteriales</taxon>
        <taxon>Corynebacteriaceae</taxon>
        <taxon>Corynebacterium</taxon>
    </lineage>
</organism>
<accession>A0A1L7CIF4</accession>
<dbReference type="EMBL" id="CP009245">
    <property type="protein sequence ID" value="APT85553.1"/>
    <property type="molecule type" value="Genomic_DNA"/>
</dbReference>
<protein>
    <submittedName>
        <fullName evidence="1">Uncharacterized protein</fullName>
    </submittedName>
</protein>
<reference evidence="1 2" key="1">
    <citation type="submission" date="2014-08" db="EMBL/GenBank/DDBJ databases">
        <title>Complete genome sequence of Corynebacterium aquilae S-613T(T) (=DSM 44791(T)), isolated from the choana of a healthy golden eagle.</title>
        <authorList>
            <person name="Ruckert C."/>
            <person name="Albersmeier A."/>
            <person name="Winkler A."/>
            <person name="Kalinowski J."/>
        </authorList>
    </citation>
    <scope>NUCLEOTIDE SEQUENCE [LARGE SCALE GENOMIC DNA]</scope>
    <source>
        <strain evidence="1 2">S-613</strain>
    </source>
</reference>
<sequence>MLTYHPDLDRARDTIASAPAFSSHRFHPTVHSGRTATALSRFATALADADTRSYDGSEDLRADMLAGCDAVRAVEERNAAEIAGRYPC</sequence>
<dbReference type="RefSeq" id="WP_075727738.1">
    <property type="nucleotide sequence ID" value="NZ_CP009245.1"/>
</dbReference>
<evidence type="ECO:0000313" key="1">
    <source>
        <dbReference type="EMBL" id="APT85553.1"/>
    </source>
</evidence>
<evidence type="ECO:0000313" key="2">
    <source>
        <dbReference type="Proteomes" id="UP000185478"/>
    </source>
</evidence>